<evidence type="ECO:0000313" key="2">
    <source>
        <dbReference type="Proteomes" id="UP000821853"/>
    </source>
</evidence>
<name>A0A9J6FWY0_HAELO</name>
<accession>A0A9J6FWY0</accession>
<evidence type="ECO:0000313" key="1">
    <source>
        <dbReference type="EMBL" id="KAH9367291.1"/>
    </source>
</evidence>
<dbReference type="EMBL" id="JABSTR010000004">
    <property type="protein sequence ID" value="KAH9367291.1"/>
    <property type="molecule type" value="Genomic_DNA"/>
</dbReference>
<sequence>MPNNMARSEFKIVVRPRGGLIIGKTKPTEFMSAIARAAGVEMQAFAGDIACPNIAQNIVVVSTPNEERAQRYSAIRAITMGDQVF</sequence>
<gene>
    <name evidence="1" type="ORF">HPB48_019886</name>
</gene>
<organism evidence="1 2">
    <name type="scientific">Haemaphysalis longicornis</name>
    <name type="common">Bush tick</name>
    <dbReference type="NCBI Taxonomy" id="44386"/>
    <lineage>
        <taxon>Eukaryota</taxon>
        <taxon>Metazoa</taxon>
        <taxon>Ecdysozoa</taxon>
        <taxon>Arthropoda</taxon>
        <taxon>Chelicerata</taxon>
        <taxon>Arachnida</taxon>
        <taxon>Acari</taxon>
        <taxon>Parasitiformes</taxon>
        <taxon>Ixodida</taxon>
        <taxon>Ixodoidea</taxon>
        <taxon>Ixodidae</taxon>
        <taxon>Haemaphysalinae</taxon>
        <taxon>Haemaphysalis</taxon>
    </lineage>
</organism>
<reference evidence="1 2" key="1">
    <citation type="journal article" date="2020" name="Cell">
        <title>Large-Scale Comparative Analyses of Tick Genomes Elucidate Their Genetic Diversity and Vector Capacities.</title>
        <authorList>
            <consortium name="Tick Genome and Microbiome Consortium (TIGMIC)"/>
            <person name="Jia N."/>
            <person name="Wang J."/>
            <person name="Shi W."/>
            <person name="Du L."/>
            <person name="Sun Y."/>
            <person name="Zhan W."/>
            <person name="Jiang J.F."/>
            <person name="Wang Q."/>
            <person name="Zhang B."/>
            <person name="Ji P."/>
            <person name="Bell-Sakyi L."/>
            <person name="Cui X.M."/>
            <person name="Yuan T.T."/>
            <person name="Jiang B.G."/>
            <person name="Yang W.F."/>
            <person name="Lam T.T."/>
            <person name="Chang Q.C."/>
            <person name="Ding S.J."/>
            <person name="Wang X.J."/>
            <person name="Zhu J.G."/>
            <person name="Ruan X.D."/>
            <person name="Zhao L."/>
            <person name="Wei J.T."/>
            <person name="Ye R.Z."/>
            <person name="Que T.C."/>
            <person name="Du C.H."/>
            <person name="Zhou Y.H."/>
            <person name="Cheng J.X."/>
            <person name="Dai P.F."/>
            <person name="Guo W.B."/>
            <person name="Han X.H."/>
            <person name="Huang E.J."/>
            <person name="Li L.F."/>
            <person name="Wei W."/>
            <person name="Gao Y.C."/>
            <person name="Liu J.Z."/>
            <person name="Shao H.Z."/>
            <person name="Wang X."/>
            <person name="Wang C.C."/>
            <person name="Yang T.C."/>
            <person name="Huo Q.B."/>
            <person name="Li W."/>
            <person name="Chen H.Y."/>
            <person name="Chen S.E."/>
            <person name="Zhou L.G."/>
            <person name="Ni X.B."/>
            <person name="Tian J.H."/>
            <person name="Sheng Y."/>
            <person name="Liu T."/>
            <person name="Pan Y.S."/>
            <person name="Xia L.Y."/>
            <person name="Li J."/>
            <person name="Zhao F."/>
            <person name="Cao W.C."/>
        </authorList>
    </citation>
    <scope>NUCLEOTIDE SEQUENCE [LARGE SCALE GENOMIC DNA]</scope>
    <source>
        <strain evidence="1">HaeL-2018</strain>
    </source>
</reference>
<keyword evidence="2" id="KW-1185">Reference proteome</keyword>
<dbReference type="VEuPathDB" id="VectorBase:HLOH_056430"/>
<protein>
    <submittedName>
        <fullName evidence="1">Uncharacterized protein</fullName>
    </submittedName>
</protein>
<proteinExistence type="predicted"/>
<dbReference type="Proteomes" id="UP000821853">
    <property type="component" value="Chromosome 2"/>
</dbReference>
<dbReference type="OrthoDB" id="10484047at2759"/>
<comment type="caution">
    <text evidence="1">The sequence shown here is derived from an EMBL/GenBank/DDBJ whole genome shotgun (WGS) entry which is preliminary data.</text>
</comment>
<dbReference type="AlphaFoldDB" id="A0A9J6FWY0"/>